<dbReference type="EMBL" id="VLJV01000001">
    <property type="protein sequence ID" value="TWH21507.1"/>
    <property type="molecule type" value="Genomic_DNA"/>
</dbReference>
<dbReference type="PANTHER" id="PTHR10742:SF342">
    <property type="entry name" value="AMINE OXIDASE"/>
    <property type="match status" value="1"/>
</dbReference>
<dbReference type="SUPFAM" id="SSF51905">
    <property type="entry name" value="FAD/NAD(P)-binding domain"/>
    <property type="match status" value="1"/>
</dbReference>
<organism evidence="2 3">
    <name type="scientific">Prauserella rugosa</name>
    <dbReference type="NCBI Taxonomy" id="43354"/>
    <lineage>
        <taxon>Bacteria</taxon>
        <taxon>Bacillati</taxon>
        <taxon>Actinomycetota</taxon>
        <taxon>Actinomycetes</taxon>
        <taxon>Pseudonocardiales</taxon>
        <taxon>Pseudonocardiaceae</taxon>
        <taxon>Prauserella</taxon>
    </lineage>
</organism>
<reference evidence="2 3" key="1">
    <citation type="submission" date="2019-07" db="EMBL/GenBank/DDBJ databases">
        <title>R&amp;d 2014.</title>
        <authorList>
            <person name="Klenk H.-P."/>
        </authorList>
    </citation>
    <scope>NUCLEOTIDE SEQUENCE [LARGE SCALE GENOMIC DNA]</scope>
    <source>
        <strain evidence="2 3">DSM 43194</strain>
    </source>
</reference>
<dbReference type="RefSeq" id="WP_281292260.1">
    <property type="nucleotide sequence ID" value="NZ_JOIJ01000016.1"/>
</dbReference>
<dbReference type="PROSITE" id="PS51318">
    <property type="entry name" value="TAT"/>
    <property type="match status" value="1"/>
</dbReference>
<dbReference type="GO" id="GO:0001716">
    <property type="term" value="F:L-amino-acid oxidase activity"/>
    <property type="evidence" value="ECO:0007669"/>
    <property type="project" value="TreeGrafter"/>
</dbReference>
<evidence type="ECO:0000259" key="1">
    <source>
        <dbReference type="Pfam" id="PF01593"/>
    </source>
</evidence>
<evidence type="ECO:0000313" key="3">
    <source>
        <dbReference type="Proteomes" id="UP000317303"/>
    </source>
</evidence>
<name>A0A660CI39_9PSEU</name>
<comment type="caution">
    <text evidence="2">The sequence shown here is derived from an EMBL/GenBank/DDBJ whole genome shotgun (WGS) entry which is preliminary data.</text>
</comment>
<dbReference type="Gene3D" id="3.90.660.10">
    <property type="match status" value="1"/>
</dbReference>
<dbReference type="AlphaFoldDB" id="A0A660CI39"/>
<protein>
    <submittedName>
        <fullName evidence="2">Monoamine oxidase</fullName>
    </submittedName>
</protein>
<gene>
    <name evidence="2" type="ORF">JD82_03371</name>
</gene>
<dbReference type="InterPro" id="IPR002937">
    <property type="entry name" value="Amino_oxidase"/>
</dbReference>
<keyword evidence="3" id="KW-1185">Reference proteome</keyword>
<dbReference type="Pfam" id="PF01593">
    <property type="entry name" value="Amino_oxidase"/>
    <property type="match status" value="1"/>
</dbReference>
<evidence type="ECO:0000313" key="2">
    <source>
        <dbReference type="EMBL" id="TWH21507.1"/>
    </source>
</evidence>
<dbReference type="GO" id="GO:0009063">
    <property type="term" value="P:amino acid catabolic process"/>
    <property type="evidence" value="ECO:0007669"/>
    <property type="project" value="TreeGrafter"/>
</dbReference>
<dbReference type="Proteomes" id="UP000317303">
    <property type="component" value="Unassembled WGS sequence"/>
</dbReference>
<dbReference type="InterPro" id="IPR006311">
    <property type="entry name" value="TAT_signal"/>
</dbReference>
<dbReference type="SUPFAM" id="SSF54373">
    <property type="entry name" value="FAD-linked reductases, C-terminal domain"/>
    <property type="match status" value="1"/>
</dbReference>
<proteinExistence type="predicted"/>
<dbReference type="Gene3D" id="1.20.1440.240">
    <property type="match status" value="1"/>
</dbReference>
<sequence>MSADGTGLTRRMLLRSIGAAGGAGVMFESMRTLGLLAPPQALAAPDFREPRAGDLPSDARGATVVVLGAGIAGLTAAYELGKAGYRCVVLEAAERVGGRNWTVRAGTTDTDLDGNTQTARFTRDDDTYFNAGPGRIPQSHITVDYCHELGVRLEPLLSSNANAFLHRDGDDPHMHRTVKADHHGYVAELLSKAVDAGALDAELTADDKEALLTFLSGFGDIGEKADGFAYTGSSRRGYSVEPGAADQEGVVRGPTPSLSETLSSGLGRYLQLELGYDQAMTMLQPVGGMDAIVDALLAAARRGGARVVTGARATELRNTDGGVEVTYRSGGEKSVLRGDFCIATLPTHLMAELPTNLDPAIATALRTPEIWAAGKLGLEYDRRWWELDERIYGGITYTDLDLLSMWYPSHGFARDHGILVGYYNEGPMAEAYGALSPAERKRRALAEGAKIHGEKYRRGVRASFSVAWDRTPHLEGGWAMWSSYGPEYDLLNRPAGNVYFAGDWLSHQTAWQAGAMDSARYVVSALHERVAAR</sequence>
<dbReference type="Gene3D" id="3.50.50.60">
    <property type="entry name" value="FAD/NAD(P)-binding domain"/>
    <property type="match status" value="1"/>
</dbReference>
<accession>A0A660CI39</accession>
<feature type="domain" description="Amine oxidase" evidence="1">
    <location>
        <begin position="71"/>
        <end position="524"/>
    </location>
</feature>
<dbReference type="PANTHER" id="PTHR10742">
    <property type="entry name" value="FLAVIN MONOAMINE OXIDASE"/>
    <property type="match status" value="1"/>
</dbReference>
<dbReference type="InterPro" id="IPR050281">
    <property type="entry name" value="Flavin_monoamine_oxidase"/>
</dbReference>
<dbReference type="InterPro" id="IPR036188">
    <property type="entry name" value="FAD/NAD-bd_sf"/>
</dbReference>